<dbReference type="InterPro" id="IPR050476">
    <property type="entry name" value="Insect_CytP450_Detox"/>
</dbReference>
<evidence type="ECO:0000256" key="14">
    <source>
        <dbReference type="ARBA" id="ARBA00047827"/>
    </source>
</evidence>
<keyword evidence="11 15" id="KW-0408">Iron</keyword>
<proteinExistence type="inferred from homology"/>
<dbReference type="InterPro" id="IPR017972">
    <property type="entry name" value="Cyt_P450_CS"/>
</dbReference>
<evidence type="ECO:0000256" key="9">
    <source>
        <dbReference type="ARBA" id="ARBA00022848"/>
    </source>
</evidence>
<evidence type="ECO:0000256" key="7">
    <source>
        <dbReference type="ARBA" id="ARBA00022723"/>
    </source>
</evidence>
<keyword evidence="12 16" id="KW-0503">Monooxygenase</keyword>
<comment type="similarity">
    <text evidence="4 16">Belongs to the cytochrome P450 family.</text>
</comment>
<evidence type="ECO:0000256" key="1">
    <source>
        <dbReference type="ARBA" id="ARBA00001971"/>
    </source>
</evidence>
<dbReference type="AlphaFoldDB" id="A0A8S4FDW6"/>
<dbReference type="Proteomes" id="UP000653454">
    <property type="component" value="Unassembled WGS sequence"/>
</dbReference>
<dbReference type="EC" id="1.14.14.1" evidence="5"/>
<evidence type="ECO:0000256" key="16">
    <source>
        <dbReference type="RuleBase" id="RU000461"/>
    </source>
</evidence>
<name>A0A8S4FDW6_PLUXY</name>
<comment type="subcellular location">
    <subcellularLocation>
        <location evidence="3">Endoplasmic reticulum membrane</location>
        <topology evidence="3">Peripheral membrane protein</topology>
    </subcellularLocation>
    <subcellularLocation>
        <location evidence="2">Microsome membrane</location>
        <topology evidence="2">Peripheral membrane protein</topology>
    </subcellularLocation>
</comment>
<evidence type="ECO:0000256" key="4">
    <source>
        <dbReference type="ARBA" id="ARBA00010617"/>
    </source>
</evidence>
<reference evidence="17" key="1">
    <citation type="submission" date="2020-11" db="EMBL/GenBank/DDBJ databases">
        <authorList>
            <person name="Whiteford S."/>
        </authorList>
    </citation>
    <scope>NUCLEOTIDE SEQUENCE</scope>
</reference>
<dbReference type="GO" id="GO:0016712">
    <property type="term" value="F:oxidoreductase activity, acting on paired donors, with incorporation or reduction of molecular oxygen, reduced flavin or flavoprotein as one donor, and incorporation of one atom of oxygen"/>
    <property type="evidence" value="ECO:0007669"/>
    <property type="project" value="UniProtKB-EC"/>
</dbReference>
<dbReference type="Pfam" id="PF00067">
    <property type="entry name" value="p450"/>
    <property type="match status" value="1"/>
</dbReference>
<evidence type="ECO:0000256" key="5">
    <source>
        <dbReference type="ARBA" id="ARBA00012109"/>
    </source>
</evidence>
<dbReference type="SUPFAM" id="SSF48264">
    <property type="entry name" value="Cytochrome P450"/>
    <property type="match status" value="1"/>
</dbReference>
<keyword evidence="10 16" id="KW-0560">Oxidoreductase</keyword>
<evidence type="ECO:0000256" key="6">
    <source>
        <dbReference type="ARBA" id="ARBA00022617"/>
    </source>
</evidence>
<dbReference type="InterPro" id="IPR002401">
    <property type="entry name" value="Cyt_P450_E_grp-I"/>
</dbReference>
<organism evidence="17 18">
    <name type="scientific">Plutella xylostella</name>
    <name type="common">Diamondback moth</name>
    <name type="synonym">Plutella maculipennis</name>
    <dbReference type="NCBI Taxonomy" id="51655"/>
    <lineage>
        <taxon>Eukaryota</taxon>
        <taxon>Metazoa</taxon>
        <taxon>Ecdysozoa</taxon>
        <taxon>Arthropoda</taxon>
        <taxon>Hexapoda</taxon>
        <taxon>Insecta</taxon>
        <taxon>Pterygota</taxon>
        <taxon>Neoptera</taxon>
        <taxon>Endopterygota</taxon>
        <taxon>Lepidoptera</taxon>
        <taxon>Glossata</taxon>
        <taxon>Ditrysia</taxon>
        <taxon>Yponomeutoidea</taxon>
        <taxon>Plutellidae</taxon>
        <taxon>Plutella</taxon>
    </lineage>
</organism>
<dbReference type="PRINTS" id="PR00463">
    <property type="entry name" value="EP450I"/>
</dbReference>
<dbReference type="PANTHER" id="PTHR24292">
    <property type="entry name" value="CYTOCHROME P450"/>
    <property type="match status" value="1"/>
</dbReference>
<evidence type="ECO:0000256" key="12">
    <source>
        <dbReference type="ARBA" id="ARBA00023033"/>
    </source>
</evidence>
<evidence type="ECO:0000313" key="18">
    <source>
        <dbReference type="Proteomes" id="UP000653454"/>
    </source>
</evidence>
<dbReference type="Gene3D" id="1.10.630.10">
    <property type="entry name" value="Cytochrome P450"/>
    <property type="match status" value="1"/>
</dbReference>
<dbReference type="PROSITE" id="PS00086">
    <property type="entry name" value="CYTOCHROME_P450"/>
    <property type="match status" value="1"/>
</dbReference>
<sequence>MFVRKNLQLYKQSQRARRAGQLLAVQHRLARCAQSVHVCGPEVYNALPTEIKDAPSLPAFKQYLKRWLVQHAFYTVALVYKYSTRNHDYWLKKGVKHDQPVPFFGNSIRQYLQRTSITDIITEKYWKYSDERIIGYYSSVEPVLIVRDPELIKHVLVTDFACFYQRGLNRFTDYVEPLFKNLFFADGDLWKLLRQRMTPAFSSGKLKAMFSLIVEKAEQLQTVAEESAKSGREVDVRDMMARYTTDFIGAVAFGIEADSLNDENGAFRQLGKDIFKVTKRDIVIVILKIMFPEMLKKVHYIKPEIEERIVNLMKSIMAERNFKPSGRNDFIDLLLELKGQGKIVGESIEHKQPDGSAKRAEVEFDDLVMAAQIYVFFAAGFETSSLATSYTLHQLAFHPEVQSKCQDEIDTVLKTYDNKLCYDAVREMKYLEMAFKEAMRMYPPLGFLIRKCTQKYTLPGTNVTIDAGTKMVVPLQALHMDEKYFERPEEFLPERFDGRDRDLNKHVYMPFGEGPRACIGERLGQMQSLAGLAAVLHKFSVAPSTNTLRKPITDPAAAIIQSIKGGLPLKLLVRKKAM</sequence>
<feature type="binding site" description="axial binding residue" evidence="15">
    <location>
        <position position="518"/>
    </location>
    <ligand>
        <name>heme</name>
        <dbReference type="ChEBI" id="CHEBI:30413"/>
    </ligand>
    <ligandPart>
        <name>Fe</name>
        <dbReference type="ChEBI" id="CHEBI:18248"/>
    </ligandPart>
</feature>
<gene>
    <name evidence="17" type="ORF">PLXY2_LOCUS8520</name>
</gene>
<keyword evidence="7 15" id="KW-0479">Metal-binding</keyword>
<dbReference type="PRINTS" id="PR00385">
    <property type="entry name" value="P450"/>
</dbReference>
<protein>
    <recommendedName>
        <fullName evidence="5">unspecific monooxygenase</fullName>
        <ecNumber evidence="5">1.14.14.1</ecNumber>
    </recommendedName>
</protein>
<evidence type="ECO:0000256" key="13">
    <source>
        <dbReference type="ARBA" id="ARBA00023136"/>
    </source>
</evidence>
<keyword evidence="13" id="KW-0472">Membrane</keyword>
<dbReference type="GO" id="GO:0005789">
    <property type="term" value="C:endoplasmic reticulum membrane"/>
    <property type="evidence" value="ECO:0007669"/>
    <property type="project" value="UniProtKB-SubCell"/>
</dbReference>
<dbReference type="GO" id="GO:0020037">
    <property type="term" value="F:heme binding"/>
    <property type="evidence" value="ECO:0007669"/>
    <property type="project" value="InterPro"/>
</dbReference>
<dbReference type="GO" id="GO:0005506">
    <property type="term" value="F:iron ion binding"/>
    <property type="evidence" value="ECO:0007669"/>
    <property type="project" value="InterPro"/>
</dbReference>
<evidence type="ECO:0000256" key="2">
    <source>
        <dbReference type="ARBA" id="ARBA00004174"/>
    </source>
</evidence>
<evidence type="ECO:0000256" key="15">
    <source>
        <dbReference type="PIRSR" id="PIRSR602401-1"/>
    </source>
</evidence>
<comment type="catalytic activity">
    <reaction evidence="14">
        <text>an organic molecule + reduced [NADPH--hemoprotein reductase] + O2 = an alcohol + oxidized [NADPH--hemoprotein reductase] + H2O + H(+)</text>
        <dbReference type="Rhea" id="RHEA:17149"/>
        <dbReference type="Rhea" id="RHEA-COMP:11964"/>
        <dbReference type="Rhea" id="RHEA-COMP:11965"/>
        <dbReference type="ChEBI" id="CHEBI:15377"/>
        <dbReference type="ChEBI" id="CHEBI:15378"/>
        <dbReference type="ChEBI" id="CHEBI:15379"/>
        <dbReference type="ChEBI" id="CHEBI:30879"/>
        <dbReference type="ChEBI" id="CHEBI:57618"/>
        <dbReference type="ChEBI" id="CHEBI:58210"/>
        <dbReference type="ChEBI" id="CHEBI:142491"/>
        <dbReference type="EC" id="1.14.14.1"/>
    </reaction>
</comment>
<keyword evidence="9" id="KW-0492">Microsome</keyword>
<evidence type="ECO:0000256" key="10">
    <source>
        <dbReference type="ARBA" id="ARBA00023002"/>
    </source>
</evidence>
<accession>A0A8S4FDW6</accession>
<dbReference type="CDD" id="cd11056">
    <property type="entry name" value="CYP6-like"/>
    <property type="match status" value="1"/>
</dbReference>
<keyword evidence="6 15" id="KW-0349">Heme</keyword>
<comment type="caution">
    <text evidence="17">The sequence shown here is derived from an EMBL/GenBank/DDBJ whole genome shotgun (WGS) entry which is preliminary data.</text>
</comment>
<keyword evidence="8" id="KW-0256">Endoplasmic reticulum</keyword>
<dbReference type="EMBL" id="CAJHNJ030000032">
    <property type="protein sequence ID" value="CAG9126120.1"/>
    <property type="molecule type" value="Genomic_DNA"/>
</dbReference>
<evidence type="ECO:0000256" key="11">
    <source>
        <dbReference type="ARBA" id="ARBA00023004"/>
    </source>
</evidence>
<dbReference type="PANTHER" id="PTHR24292:SF54">
    <property type="entry name" value="CYP9F3-RELATED"/>
    <property type="match status" value="1"/>
</dbReference>
<dbReference type="InterPro" id="IPR001128">
    <property type="entry name" value="Cyt_P450"/>
</dbReference>
<evidence type="ECO:0000313" key="17">
    <source>
        <dbReference type="EMBL" id="CAG9126120.1"/>
    </source>
</evidence>
<dbReference type="InterPro" id="IPR036396">
    <property type="entry name" value="Cyt_P450_sf"/>
</dbReference>
<evidence type="ECO:0000256" key="8">
    <source>
        <dbReference type="ARBA" id="ARBA00022824"/>
    </source>
</evidence>
<dbReference type="FunFam" id="1.10.630.10:FF:000042">
    <property type="entry name" value="Cytochrome P450"/>
    <property type="match status" value="1"/>
</dbReference>
<evidence type="ECO:0000256" key="3">
    <source>
        <dbReference type="ARBA" id="ARBA00004406"/>
    </source>
</evidence>
<comment type="cofactor">
    <cofactor evidence="1 15">
        <name>heme</name>
        <dbReference type="ChEBI" id="CHEBI:30413"/>
    </cofactor>
</comment>
<keyword evidence="18" id="KW-1185">Reference proteome</keyword>